<keyword evidence="1" id="KW-0732">Signal</keyword>
<dbReference type="Pfam" id="PF18962">
    <property type="entry name" value="Por_Secre_tail"/>
    <property type="match status" value="1"/>
</dbReference>
<dbReference type="AlphaFoldDB" id="A0A137RI75"/>
<dbReference type="STRING" id="1548749.LS48_08750"/>
<dbReference type="NCBIfam" id="TIGR04183">
    <property type="entry name" value="Por_Secre_tail"/>
    <property type="match status" value="1"/>
</dbReference>
<proteinExistence type="predicted"/>
<evidence type="ECO:0000259" key="2">
    <source>
        <dbReference type="Pfam" id="PF18962"/>
    </source>
</evidence>
<comment type="caution">
    <text evidence="3">The sequence shown here is derived from an EMBL/GenBank/DDBJ whole genome shotgun (WGS) entry which is preliminary data.</text>
</comment>
<evidence type="ECO:0000313" key="3">
    <source>
        <dbReference type="EMBL" id="KXN99193.1"/>
    </source>
</evidence>
<organism evidence="3 4">
    <name type="scientific">Aequorivita aquimaris</name>
    <dbReference type="NCBI Taxonomy" id="1548749"/>
    <lineage>
        <taxon>Bacteria</taxon>
        <taxon>Pseudomonadati</taxon>
        <taxon>Bacteroidota</taxon>
        <taxon>Flavobacteriia</taxon>
        <taxon>Flavobacteriales</taxon>
        <taxon>Flavobacteriaceae</taxon>
        <taxon>Aequorivita</taxon>
    </lineage>
</organism>
<reference evidence="4" key="1">
    <citation type="submission" date="2014-10" db="EMBL/GenBank/DDBJ databases">
        <title>Genome sequencing of Vitellibacter sp. D-24.</title>
        <authorList>
            <person name="Thevarajoo S."/>
            <person name="Selvaratnam C."/>
            <person name="Goh K.M."/>
            <person name="Chong C.S."/>
        </authorList>
    </citation>
    <scope>NUCLEOTIDE SEQUENCE [LARGE SCALE GENOMIC DNA]</scope>
    <source>
        <strain evidence="4">D-24</strain>
    </source>
</reference>
<dbReference type="InterPro" id="IPR026444">
    <property type="entry name" value="Secre_tail"/>
</dbReference>
<name>A0A137RI75_9FLAO</name>
<feature type="domain" description="Secretion system C-terminal sorting" evidence="2">
    <location>
        <begin position="19"/>
        <end position="88"/>
    </location>
</feature>
<dbReference type="EMBL" id="JRWG01000004">
    <property type="protein sequence ID" value="KXN99193.1"/>
    <property type="molecule type" value="Genomic_DNA"/>
</dbReference>
<keyword evidence="4" id="KW-1185">Reference proteome</keyword>
<evidence type="ECO:0000313" key="4">
    <source>
        <dbReference type="Proteomes" id="UP000070138"/>
    </source>
</evidence>
<gene>
    <name evidence="3" type="ORF">LS48_08750</name>
</gene>
<evidence type="ECO:0000256" key="1">
    <source>
        <dbReference type="ARBA" id="ARBA00022729"/>
    </source>
</evidence>
<dbReference type="Proteomes" id="UP000070138">
    <property type="component" value="Unassembled WGS sequence"/>
</dbReference>
<accession>A0A137RI75</accession>
<sequence length="89" mass="9523">MIFSGTLGTNTQSESQFAVYPNPASKGYVNITSKVAGAKNVSIFDVLGKQVVKTTLIGDRLDISKLNSGVYIVKIEQGKTSTTKKLVVK</sequence>
<protein>
    <recommendedName>
        <fullName evidence="2">Secretion system C-terminal sorting domain-containing protein</fullName>
    </recommendedName>
</protein>
<reference evidence="3 4" key="2">
    <citation type="journal article" date="2016" name="Int. J. Syst. Evol. Microbiol.">
        <title>Vitellibacter aquimaris sp. nov., a marine bacterium isolated from seawater.</title>
        <authorList>
            <person name="Thevarajoo S."/>
            <person name="Selvaratnam C."/>
            <person name="Goh K.M."/>
            <person name="Hong K.W."/>
            <person name="Chan X.Y."/>
            <person name="Chan K.G."/>
            <person name="Chong C.S."/>
        </authorList>
    </citation>
    <scope>NUCLEOTIDE SEQUENCE [LARGE SCALE GENOMIC DNA]</scope>
    <source>
        <strain evidence="3 4">D-24</strain>
    </source>
</reference>